<accession>A0A4Y9YSV8</accession>
<feature type="transmembrane region" description="Helical" evidence="1">
    <location>
        <begin position="76"/>
        <end position="102"/>
    </location>
</feature>
<evidence type="ECO:0000313" key="2">
    <source>
        <dbReference type="EMBL" id="TFY65465.1"/>
    </source>
</evidence>
<organism evidence="2 3">
    <name type="scientific">Dentipellis fragilis</name>
    <dbReference type="NCBI Taxonomy" id="205917"/>
    <lineage>
        <taxon>Eukaryota</taxon>
        <taxon>Fungi</taxon>
        <taxon>Dikarya</taxon>
        <taxon>Basidiomycota</taxon>
        <taxon>Agaricomycotina</taxon>
        <taxon>Agaricomycetes</taxon>
        <taxon>Russulales</taxon>
        <taxon>Hericiaceae</taxon>
        <taxon>Dentipellis</taxon>
    </lineage>
</organism>
<evidence type="ECO:0000256" key="1">
    <source>
        <dbReference type="SAM" id="Phobius"/>
    </source>
</evidence>
<feature type="transmembrane region" description="Helical" evidence="1">
    <location>
        <begin position="51"/>
        <end position="69"/>
    </location>
</feature>
<gene>
    <name evidence="2" type="ORF">EVG20_g5582</name>
</gene>
<protein>
    <recommendedName>
        <fullName evidence="4">Tetraspanin</fullName>
    </recommendedName>
</protein>
<evidence type="ECO:0000313" key="3">
    <source>
        <dbReference type="Proteomes" id="UP000298327"/>
    </source>
</evidence>
<dbReference type="Proteomes" id="UP000298327">
    <property type="component" value="Unassembled WGS sequence"/>
</dbReference>
<dbReference type="AlphaFoldDB" id="A0A4Y9YSV8"/>
<keyword evidence="1" id="KW-0472">Membrane</keyword>
<dbReference type="OrthoDB" id="2279611at2759"/>
<dbReference type="EMBL" id="SEOQ01000335">
    <property type="protein sequence ID" value="TFY65465.1"/>
    <property type="molecule type" value="Genomic_DNA"/>
</dbReference>
<proteinExistence type="predicted"/>
<comment type="caution">
    <text evidence="2">The sequence shown here is derived from an EMBL/GenBank/DDBJ whole genome shotgun (WGS) entry which is preliminary data.</text>
</comment>
<sequence>MPSKYLNGAYAFFTFCLLAAGIISIVFSFVWRKTDLMINIVFSNADLTAGLVLGIFLLVSVFLAVGGIIQRNHVTIGLVILNWVLIGDSLGIVVIGTFVWYYTLQERNEFHGIWFNLQPSQRINIQDKYSCCGYFNATDGPEFGGKFCQSADFANSLNSTVLSNFCVTPITSFADKSLNDVFTSVYGFMAVVICLFLTSLCVIKVRQEAERFKVIDAKRGGGGFV</sequence>
<feature type="transmembrane region" description="Helical" evidence="1">
    <location>
        <begin position="185"/>
        <end position="203"/>
    </location>
</feature>
<evidence type="ECO:0008006" key="4">
    <source>
        <dbReference type="Google" id="ProtNLM"/>
    </source>
</evidence>
<name>A0A4Y9YSV8_9AGAM</name>
<dbReference type="STRING" id="205917.A0A4Y9YSV8"/>
<reference evidence="2 3" key="1">
    <citation type="submission" date="2019-02" db="EMBL/GenBank/DDBJ databases">
        <title>Genome sequencing of the rare red list fungi Dentipellis fragilis.</title>
        <authorList>
            <person name="Buettner E."/>
            <person name="Kellner H."/>
        </authorList>
    </citation>
    <scope>NUCLEOTIDE SEQUENCE [LARGE SCALE GENOMIC DNA]</scope>
    <source>
        <strain evidence="2 3">DSM 105465</strain>
    </source>
</reference>
<feature type="transmembrane region" description="Helical" evidence="1">
    <location>
        <begin position="12"/>
        <end position="31"/>
    </location>
</feature>
<keyword evidence="1" id="KW-0812">Transmembrane</keyword>
<keyword evidence="1" id="KW-1133">Transmembrane helix</keyword>
<keyword evidence="3" id="KW-1185">Reference proteome</keyword>